<dbReference type="InterPro" id="IPR000944">
    <property type="entry name" value="Tscrpt_reg_Rrf2"/>
</dbReference>
<dbReference type="PANTHER" id="PTHR33221">
    <property type="entry name" value="WINGED HELIX-TURN-HELIX TRANSCRIPTIONAL REGULATOR, RRF2 FAMILY"/>
    <property type="match status" value="1"/>
</dbReference>
<comment type="caution">
    <text evidence="1">The sequence shown here is derived from an EMBL/GenBank/DDBJ whole genome shotgun (WGS) entry which is preliminary data.</text>
</comment>
<dbReference type="AlphaFoldDB" id="A0A506PIN0"/>
<dbReference type="OrthoDB" id="9808360at2"/>
<proteinExistence type="predicted"/>
<dbReference type="Gene3D" id="1.10.10.10">
    <property type="entry name" value="Winged helix-like DNA-binding domain superfamily/Winged helix DNA-binding domain"/>
    <property type="match status" value="1"/>
</dbReference>
<dbReference type="EMBL" id="VHIQ01000005">
    <property type="protein sequence ID" value="TPV32932.1"/>
    <property type="molecule type" value="Genomic_DNA"/>
</dbReference>
<dbReference type="InterPro" id="IPR036390">
    <property type="entry name" value="WH_DNA-bd_sf"/>
</dbReference>
<dbReference type="GO" id="GO:0003700">
    <property type="term" value="F:DNA-binding transcription factor activity"/>
    <property type="evidence" value="ECO:0007669"/>
    <property type="project" value="TreeGrafter"/>
</dbReference>
<dbReference type="Proteomes" id="UP000317332">
    <property type="component" value="Unassembled WGS sequence"/>
</dbReference>
<dbReference type="PROSITE" id="PS51197">
    <property type="entry name" value="HTH_RRF2_2"/>
    <property type="match status" value="1"/>
</dbReference>
<dbReference type="Pfam" id="PF02082">
    <property type="entry name" value="Rrf2"/>
    <property type="match status" value="1"/>
</dbReference>
<sequence length="143" mass="15918">MLSNSSKYALKGVLYLAMHSSMENKIMTRDLAGLINVPPAYIAKLLQDLARKNLVHSEKGPHGGFYLSEKNKKEPIIKFIYAIDGKDKLNNCLMGLDHCNHANPCPLHHIASPMRDELLLNLKKKNISDLVQDISNGISSLPL</sequence>
<dbReference type="GO" id="GO:0005829">
    <property type="term" value="C:cytosol"/>
    <property type="evidence" value="ECO:0007669"/>
    <property type="project" value="TreeGrafter"/>
</dbReference>
<evidence type="ECO:0000313" key="2">
    <source>
        <dbReference type="Proteomes" id="UP000317332"/>
    </source>
</evidence>
<organism evidence="1 2">
    <name type="scientific">Paucihalobacter ruber</name>
    <dbReference type="NCBI Taxonomy" id="2567861"/>
    <lineage>
        <taxon>Bacteria</taxon>
        <taxon>Pseudomonadati</taxon>
        <taxon>Bacteroidota</taxon>
        <taxon>Flavobacteriia</taxon>
        <taxon>Flavobacteriales</taxon>
        <taxon>Flavobacteriaceae</taxon>
        <taxon>Paucihalobacter</taxon>
    </lineage>
</organism>
<dbReference type="PANTHER" id="PTHR33221:SF15">
    <property type="entry name" value="HTH-TYPE TRANSCRIPTIONAL REGULATOR YWGB-RELATED"/>
    <property type="match status" value="1"/>
</dbReference>
<accession>A0A506PIN0</accession>
<reference evidence="1 2" key="1">
    <citation type="submission" date="2019-06" db="EMBL/GenBank/DDBJ databases">
        <title>Flavobacteriaceae Paucihalobacterium erythroidium CWB-1, complete genome.</title>
        <authorList>
            <person name="Wu S."/>
        </authorList>
    </citation>
    <scope>NUCLEOTIDE SEQUENCE [LARGE SCALE GENOMIC DNA]</scope>
    <source>
        <strain evidence="1 2">CWB-1</strain>
    </source>
</reference>
<dbReference type="InterPro" id="IPR036388">
    <property type="entry name" value="WH-like_DNA-bd_sf"/>
</dbReference>
<dbReference type="NCBIfam" id="TIGR00738">
    <property type="entry name" value="rrf2_super"/>
    <property type="match status" value="1"/>
</dbReference>
<dbReference type="SUPFAM" id="SSF46785">
    <property type="entry name" value="Winged helix' DNA-binding domain"/>
    <property type="match status" value="1"/>
</dbReference>
<protein>
    <submittedName>
        <fullName evidence="1">Rrf2 family transcriptional regulator</fullName>
    </submittedName>
</protein>
<keyword evidence="2" id="KW-1185">Reference proteome</keyword>
<dbReference type="RefSeq" id="WP_140990679.1">
    <property type="nucleotide sequence ID" value="NZ_VHIQ01000005.1"/>
</dbReference>
<name>A0A506PIN0_9FLAO</name>
<gene>
    <name evidence="1" type="ORF">FJ651_11555</name>
</gene>
<evidence type="ECO:0000313" key="1">
    <source>
        <dbReference type="EMBL" id="TPV32932.1"/>
    </source>
</evidence>